<dbReference type="PANTHER" id="PTHR21340:SF0">
    <property type="entry name" value="BIS(5'-NUCLEOSYL)-TETRAPHOSPHATASE [ASYMMETRICAL]"/>
    <property type="match status" value="1"/>
</dbReference>
<dbReference type="PROSITE" id="PS00893">
    <property type="entry name" value="NUDIX_BOX"/>
    <property type="match status" value="1"/>
</dbReference>
<reference evidence="4" key="1">
    <citation type="journal article" date="2019" name="Int. J. Syst. Evol. Microbiol.">
        <title>The Global Catalogue of Microorganisms (GCM) 10K type strain sequencing project: providing services to taxonomists for standard genome sequencing and annotation.</title>
        <authorList>
            <consortium name="The Broad Institute Genomics Platform"/>
            <consortium name="The Broad Institute Genome Sequencing Center for Infectious Disease"/>
            <person name="Wu L."/>
            <person name="Ma J."/>
        </authorList>
    </citation>
    <scope>NUCLEOTIDE SEQUENCE [LARGE SCALE GENOMIC DNA]</scope>
    <source>
        <strain evidence="4">NBRC 108725</strain>
    </source>
</reference>
<dbReference type="Pfam" id="PF00293">
    <property type="entry name" value="NUDIX"/>
    <property type="match status" value="1"/>
</dbReference>
<dbReference type="InterPro" id="IPR013078">
    <property type="entry name" value="His_Pase_superF_clade-1"/>
</dbReference>
<dbReference type="Gene3D" id="3.90.79.10">
    <property type="entry name" value="Nucleoside Triphosphate Pyrophosphohydrolase"/>
    <property type="match status" value="1"/>
</dbReference>
<sequence length="318" mass="34358">MSVVGAAPILAAGAVCWRDGKSGIEVLLISRSRHEDVSLPKGKVDDRETLPRAAVREIREETGYAVTLGAPLGSTEYVIPGGRDKVVRYWAAEVGRRQLRRGRFRPSDEVDEIHWVPLAKARKRLTYDRDRDVLDRFATLVERNHHRTFAIIALRHAKAEGESGGAGDAARPLTSRGTAQADAIVSTLKAWEPRAILSSPAKRCRDTVTPLAKALRLDVKDAPALSQDAWEGGGEPPAEALDRLIGKRIAKGKTAVLCSHSPVLPAILDSVVRHVGGERDGRLTRAAILTTAEFTVLHVASAKPDSGLVAMETHSPGL</sequence>
<dbReference type="Pfam" id="PF00300">
    <property type="entry name" value="His_Phos_1"/>
    <property type="match status" value="1"/>
</dbReference>
<dbReference type="Proteomes" id="UP001321498">
    <property type="component" value="Chromosome"/>
</dbReference>
<evidence type="ECO:0000259" key="2">
    <source>
        <dbReference type="PROSITE" id="PS51462"/>
    </source>
</evidence>
<keyword evidence="4" id="KW-1185">Reference proteome</keyword>
<dbReference type="InterPro" id="IPR020084">
    <property type="entry name" value="NUDIX_hydrolase_CS"/>
</dbReference>
<evidence type="ECO:0000313" key="3">
    <source>
        <dbReference type="EMBL" id="BDZ44871.1"/>
    </source>
</evidence>
<organism evidence="3 4">
    <name type="scientific">Naasia aerilata</name>
    <dbReference type="NCBI Taxonomy" id="1162966"/>
    <lineage>
        <taxon>Bacteria</taxon>
        <taxon>Bacillati</taxon>
        <taxon>Actinomycetota</taxon>
        <taxon>Actinomycetes</taxon>
        <taxon>Micrococcales</taxon>
        <taxon>Microbacteriaceae</taxon>
        <taxon>Naasia</taxon>
    </lineage>
</organism>
<dbReference type="CDD" id="cd03673">
    <property type="entry name" value="NUDIX_Ap6A_hydrolase"/>
    <property type="match status" value="1"/>
</dbReference>
<evidence type="ECO:0000256" key="1">
    <source>
        <dbReference type="ARBA" id="ARBA00022801"/>
    </source>
</evidence>
<dbReference type="CDD" id="cd07067">
    <property type="entry name" value="HP_PGM_like"/>
    <property type="match status" value="1"/>
</dbReference>
<dbReference type="InterPro" id="IPR000086">
    <property type="entry name" value="NUDIX_hydrolase_dom"/>
</dbReference>
<dbReference type="PANTHER" id="PTHR21340">
    <property type="entry name" value="DIADENOSINE 5,5-P1,P4-TETRAPHOSPHATE PYROPHOSPHOHYDROLASE MUTT"/>
    <property type="match status" value="1"/>
</dbReference>
<dbReference type="InterPro" id="IPR015797">
    <property type="entry name" value="NUDIX_hydrolase-like_dom_sf"/>
</dbReference>
<keyword evidence="1" id="KW-0378">Hydrolase</keyword>
<dbReference type="PROSITE" id="PS51462">
    <property type="entry name" value="NUDIX"/>
    <property type="match status" value="1"/>
</dbReference>
<proteinExistence type="predicted"/>
<dbReference type="SUPFAM" id="SSF55811">
    <property type="entry name" value="Nudix"/>
    <property type="match status" value="1"/>
</dbReference>
<dbReference type="SMART" id="SM00855">
    <property type="entry name" value="PGAM"/>
    <property type="match status" value="1"/>
</dbReference>
<dbReference type="InterPro" id="IPR029033">
    <property type="entry name" value="His_PPase_superfam"/>
</dbReference>
<accession>A0ABM8G9J4</accession>
<name>A0ABM8G9J4_9MICO</name>
<gene>
    <name evidence="3" type="ORF">GCM10025866_07800</name>
</gene>
<evidence type="ECO:0000313" key="4">
    <source>
        <dbReference type="Proteomes" id="UP001321498"/>
    </source>
</evidence>
<dbReference type="Gene3D" id="3.40.50.1240">
    <property type="entry name" value="Phosphoglycerate mutase-like"/>
    <property type="match status" value="1"/>
</dbReference>
<dbReference type="SUPFAM" id="SSF53254">
    <property type="entry name" value="Phosphoglycerate mutase-like"/>
    <property type="match status" value="1"/>
</dbReference>
<dbReference type="InterPro" id="IPR051325">
    <property type="entry name" value="Nudix_hydrolase_domain"/>
</dbReference>
<feature type="domain" description="Nudix hydrolase" evidence="2">
    <location>
        <begin position="7"/>
        <end position="139"/>
    </location>
</feature>
<dbReference type="RefSeq" id="WP_286278284.1">
    <property type="nucleotide sequence ID" value="NZ_AP027731.1"/>
</dbReference>
<dbReference type="EMBL" id="AP027731">
    <property type="protein sequence ID" value="BDZ44871.1"/>
    <property type="molecule type" value="Genomic_DNA"/>
</dbReference>
<protein>
    <submittedName>
        <fullName evidence="3">ADP-ribose pyrophosphatase</fullName>
    </submittedName>
</protein>